<evidence type="ECO:0000256" key="7">
    <source>
        <dbReference type="ARBA" id="ARBA00023136"/>
    </source>
</evidence>
<keyword evidence="7 8" id="KW-0472">Membrane</keyword>
<feature type="transmembrane region" description="Helical" evidence="8">
    <location>
        <begin position="352"/>
        <end position="369"/>
    </location>
</feature>
<keyword evidence="11" id="KW-1185">Reference proteome</keyword>
<accession>A0A848RMD1</accession>
<organism evidence="10 11">
    <name type="scientific">Peptoniphilus faecalis</name>
    <dbReference type="NCBI Taxonomy" id="2731255"/>
    <lineage>
        <taxon>Bacteria</taxon>
        <taxon>Bacillati</taxon>
        <taxon>Bacillota</taxon>
        <taxon>Tissierellia</taxon>
        <taxon>Tissierellales</taxon>
        <taxon>Peptoniphilaceae</taxon>
        <taxon>Peptoniphilus</taxon>
    </lineage>
</organism>
<dbReference type="EMBL" id="JABDSR010000008">
    <property type="protein sequence ID" value="NMW85442.1"/>
    <property type="molecule type" value="Genomic_DNA"/>
</dbReference>
<dbReference type="InterPro" id="IPR050297">
    <property type="entry name" value="LipidA_mod_glycosyltrf_83"/>
</dbReference>
<comment type="caution">
    <text evidence="10">The sequence shown here is derived from an EMBL/GenBank/DDBJ whole genome shotgun (WGS) entry which is preliminary data.</text>
</comment>
<feature type="transmembrane region" description="Helical" evidence="8">
    <location>
        <begin position="70"/>
        <end position="89"/>
    </location>
</feature>
<evidence type="ECO:0000256" key="3">
    <source>
        <dbReference type="ARBA" id="ARBA00022676"/>
    </source>
</evidence>
<evidence type="ECO:0000256" key="4">
    <source>
        <dbReference type="ARBA" id="ARBA00022679"/>
    </source>
</evidence>
<evidence type="ECO:0000259" key="9">
    <source>
        <dbReference type="Pfam" id="PF13231"/>
    </source>
</evidence>
<feature type="transmembrane region" description="Helical" evidence="8">
    <location>
        <begin position="273"/>
        <end position="295"/>
    </location>
</feature>
<keyword evidence="6 8" id="KW-1133">Transmembrane helix</keyword>
<feature type="transmembrane region" description="Helical" evidence="8">
    <location>
        <begin position="214"/>
        <end position="233"/>
    </location>
</feature>
<gene>
    <name evidence="10" type="ORF">HKO22_06810</name>
</gene>
<dbReference type="Pfam" id="PF13231">
    <property type="entry name" value="PMT_2"/>
    <property type="match status" value="1"/>
</dbReference>
<evidence type="ECO:0000256" key="8">
    <source>
        <dbReference type="SAM" id="Phobius"/>
    </source>
</evidence>
<dbReference type="GO" id="GO:0009103">
    <property type="term" value="P:lipopolysaccharide biosynthetic process"/>
    <property type="evidence" value="ECO:0007669"/>
    <property type="project" value="UniProtKB-ARBA"/>
</dbReference>
<feature type="transmembrane region" description="Helical" evidence="8">
    <location>
        <begin position="172"/>
        <end position="202"/>
    </location>
</feature>
<evidence type="ECO:0000256" key="2">
    <source>
        <dbReference type="ARBA" id="ARBA00022475"/>
    </source>
</evidence>
<evidence type="ECO:0000256" key="1">
    <source>
        <dbReference type="ARBA" id="ARBA00004651"/>
    </source>
</evidence>
<feature type="domain" description="Glycosyltransferase RgtA/B/C/D-like" evidence="9">
    <location>
        <begin position="84"/>
        <end position="227"/>
    </location>
</feature>
<feature type="transmembrane region" description="Helical" evidence="8">
    <location>
        <begin position="326"/>
        <end position="345"/>
    </location>
</feature>
<dbReference type="PANTHER" id="PTHR33908:SF11">
    <property type="entry name" value="MEMBRANE PROTEIN"/>
    <property type="match status" value="1"/>
</dbReference>
<evidence type="ECO:0000256" key="6">
    <source>
        <dbReference type="ARBA" id="ARBA00022989"/>
    </source>
</evidence>
<proteinExistence type="predicted"/>
<feature type="transmembrane region" description="Helical" evidence="8">
    <location>
        <begin position="302"/>
        <end position="320"/>
    </location>
</feature>
<dbReference type="PANTHER" id="PTHR33908">
    <property type="entry name" value="MANNOSYLTRANSFERASE YKCB-RELATED"/>
    <property type="match status" value="1"/>
</dbReference>
<protein>
    <recommendedName>
        <fullName evidence="9">Glycosyltransferase RgtA/B/C/D-like domain-containing protein</fullName>
    </recommendedName>
</protein>
<dbReference type="InterPro" id="IPR038731">
    <property type="entry name" value="RgtA/B/C-like"/>
</dbReference>
<dbReference type="RefSeq" id="WP_169969470.1">
    <property type="nucleotide sequence ID" value="NZ_JABDSR010000008.1"/>
</dbReference>
<comment type="subcellular location">
    <subcellularLocation>
        <location evidence="1">Cell membrane</location>
        <topology evidence="1">Multi-pass membrane protein</topology>
    </subcellularLocation>
</comment>
<reference evidence="10" key="1">
    <citation type="submission" date="2020-04" db="EMBL/GenBank/DDBJ databases">
        <title>Peptoniphilus sp. nov. isolated from swine feces.</title>
        <authorList>
            <person name="Ryu S.W."/>
        </authorList>
    </citation>
    <scope>NUCLEOTIDE SEQUENCE [LARGE SCALE GENOMIC DNA]</scope>
    <source>
        <strain evidence="10">AGMB00490</strain>
    </source>
</reference>
<sequence>MKKSFKNTILISIIFLCFVLLLFDTLNNAPWEVLLSWRQSDTYSIAEIYKEEGINLSKPKFFYDGAEKNIVQLELQILPALGVLISNIFKFDIIFSLRLISVLFFLGSAIFMYLTASLYMKSTFAIFSMAVYMLTPLSLFLSRAIMPESAALFFYLGGVYFIFMRFKTKKKSYAYISAIFMAFAILEKIPTAFFGLAVIFYYLKEKKLKAIKSVEFYLYGIIALLPAICYFGYTKVKSVSNQQFVSGIANKHIFSAKLGDIFNIQTLKLHFNIFMEFFGIIVVILAIFGFLFVLAEKKYRNLLPWIISMALEVLTICAIIKFEYYYIFFVPVTAMLSGIIYNEIFKRRKGKYILMSIAIAFLIIEAFMTKEKYMKVDEHLDHNINTIRMHKDADVPFGINYASPVYIDALKTEGARIGLNHFDNVPKDKTLEIEYWIDEGIKNFVLLKPWGSTEEFSKILDNYGRIIYEDENLFIYRIE</sequence>
<keyword evidence="3" id="KW-0328">Glycosyltransferase</keyword>
<feature type="transmembrane region" description="Helical" evidence="8">
    <location>
        <begin position="122"/>
        <end position="142"/>
    </location>
</feature>
<dbReference type="GO" id="GO:0005886">
    <property type="term" value="C:plasma membrane"/>
    <property type="evidence" value="ECO:0007669"/>
    <property type="project" value="UniProtKB-SubCell"/>
</dbReference>
<dbReference type="Proteomes" id="UP000568273">
    <property type="component" value="Unassembled WGS sequence"/>
</dbReference>
<evidence type="ECO:0000313" key="10">
    <source>
        <dbReference type="EMBL" id="NMW85442.1"/>
    </source>
</evidence>
<evidence type="ECO:0000256" key="5">
    <source>
        <dbReference type="ARBA" id="ARBA00022692"/>
    </source>
</evidence>
<dbReference type="AlphaFoldDB" id="A0A848RMD1"/>
<dbReference type="GO" id="GO:0016763">
    <property type="term" value="F:pentosyltransferase activity"/>
    <property type="evidence" value="ECO:0007669"/>
    <property type="project" value="TreeGrafter"/>
</dbReference>
<keyword evidence="2" id="KW-1003">Cell membrane</keyword>
<keyword evidence="4" id="KW-0808">Transferase</keyword>
<keyword evidence="5 8" id="KW-0812">Transmembrane</keyword>
<feature type="transmembrane region" description="Helical" evidence="8">
    <location>
        <begin position="96"/>
        <end position="116"/>
    </location>
</feature>
<evidence type="ECO:0000313" key="11">
    <source>
        <dbReference type="Proteomes" id="UP000568273"/>
    </source>
</evidence>
<feature type="transmembrane region" description="Helical" evidence="8">
    <location>
        <begin position="149"/>
        <end position="166"/>
    </location>
</feature>
<name>A0A848RMD1_9FIRM</name>